<sequence>MALVFEIPEEPNIVVTGLLVVVLLLVLVLPFRLKIVEKNLEAFFFVMGSISAGTVGILGLLDASEMVALLKLAALSPLTVGGRPIGITQVVLIAGLLFHLLGERIYVGIQRLFLKLGPLPFAFVVVAAFGLASSIISVIVASVVLSEILLALPVGRKLKVELAVAAAFALGMGAALTPVGEPLATIAVSKLSGEPYYASFDFLARTLGHLIVPGVLVLACYAGFKLRRYYTRIGILGLEQEGGPGSPEVYPLSHAFSRAFKVYLFVFALEMLGASFTPLVYWYLSKAPSWLLYWINTVSAVLDNATLTAAEVAPVLTIEQIKSILVSLLISGGMLIPGNIPNIIMAGRLEISSKEWARVGAPLGVVLLASYFVLVEVIGL</sequence>
<gene>
    <name evidence="2" type="ORF">ENM78_04405</name>
</gene>
<keyword evidence="1" id="KW-1133">Transmembrane helix</keyword>
<feature type="transmembrane region" description="Helical" evidence="1">
    <location>
        <begin position="202"/>
        <end position="224"/>
    </location>
</feature>
<organism evidence="2">
    <name type="scientific">Fervidicoccus fontis</name>
    <dbReference type="NCBI Taxonomy" id="683846"/>
    <lineage>
        <taxon>Archaea</taxon>
        <taxon>Thermoproteota</taxon>
        <taxon>Thermoprotei</taxon>
        <taxon>Fervidicoccales</taxon>
        <taxon>Fervidicoccaceae</taxon>
        <taxon>Fervidicoccus</taxon>
    </lineage>
</organism>
<reference evidence="2" key="1">
    <citation type="journal article" date="2020" name="mSystems">
        <title>Genome- and Community-Level Interaction Insights into Carbon Utilization and Element Cycling Functions of Hydrothermarchaeota in Hydrothermal Sediment.</title>
        <authorList>
            <person name="Zhou Z."/>
            <person name="Liu Y."/>
            <person name="Xu W."/>
            <person name="Pan J."/>
            <person name="Luo Z.H."/>
            <person name="Li M."/>
        </authorList>
    </citation>
    <scope>NUCLEOTIDE SEQUENCE [LARGE SCALE GENOMIC DNA]</scope>
    <source>
        <strain evidence="2">SpSt-1116</strain>
    </source>
</reference>
<feature type="transmembrane region" description="Helical" evidence="1">
    <location>
        <begin position="12"/>
        <end position="31"/>
    </location>
</feature>
<dbReference type="InterPro" id="IPR012443">
    <property type="entry name" value="DUF1646"/>
</dbReference>
<dbReference type="Pfam" id="PF07854">
    <property type="entry name" value="DUF1646"/>
    <property type="match status" value="1"/>
</dbReference>
<protein>
    <submittedName>
        <fullName evidence="2">DUF1646 domain-containing protein</fullName>
    </submittedName>
</protein>
<keyword evidence="1" id="KW-0812">Transmembrane</keyword>
<dbReference type="EMBL" id="DRZC01000062">
    <property type="protein sequence ID" value="HHQ80672.1"/>
    <property type="molecule type" value="Genomic_DNA"/>
</dbReference>
<accession>A0A7J3ZLA0</accession>
<evidence type="ECO:0000313" key="2">
    <source>
        <dbReference type="EMBL" id="HHQ80672.1"/>
    </source>
</evidence>
<dbReference type="AlphaFoldDB" id="A0A7J3ZLA0"/>
<feature type="transmembrane region" description="Helical" evidence="1">
    <location>
        <begin position="81"/>
        <end position="100"/>
    </location>
</feature>
<feature type="transmembrane region" description="Helical" evidence="1">
    <location>
        <begin position="324"/>
        <end position="344"/>
    </location>
</feature>
<dbReference type="PIRSF" id="PIRSF019205">
    <property type="entry name" value="DUF1646"/>
    <property type="match status" value="1"/>
</dbReference>
<proteinExistence type="predicted"/>
<feature type="transmembrane region" description="Helical" evidence="1">
    <location>
        <begin position="356"/>
        <end position="374"/>
    </location>
</feature>
<name>A0A7J3ZLA0_9CREN</name>
<evidence type="ECO:0000256" key="1">
    <source>
        <dbReference type="SAM" id="Phobius"/>
    </source>
</evidence>
<feature type="transmembrane region" description="Helical" evidence="1">
    <location>
        <begin position="262"/>
        <end position="284"/>
    </location>
</feature>
<comment type="caution">
    <text evidence="2">The sequence shown here is derived from an EMBL/GenBank/DDBJ whole genome shotgun (WGS) entry which is preliminary data.</text>
</comment>
<keyword evidence="1" id="KW-0472">Membrane</keyword>
<feature type="transmembrane region" description="Helical" evidence="1">
    <location>
        <begin position="43"/>
        <end position="61"/>
    </location>
</feature>